<evidence type="ECO:0008006" key="3">
    <source>
        <dbReference type="Google" id="ProtNLM"/>
    </source>
</evidence>
<keyword evidence="2" id="KW-1185">Reference proteome</keyword>
<comment type="caution">
    <text evidence="1">The sequence shown here is derived from an EMBL/GenBank/DDBJ whole genome shotgun (WGS) entry which is preliminary data.</text>
</comment>
<dbReference type="SUPFAM" id="SSF63748">
    <property type="entry name" value="Tudor/PWWP/MBT"/>
    <property type="match status" value="1"/>
</dbReference>
<evidence type="ECO:0000313" key="2">
    <source>
        <dbReference type="Proteomes" id="UP001562425"/>
    </source>
</evidence>
<dbReference type="Gene3D" id="2.30.30.140">
    <property type="match status" value="1"/>
</dbReference>
<proteinExistence type="predicted"/>
<gene>
    <name evidence="1" type="ORF">pipiens_020005</name>
</gene>
<dbReference type="Proteomes" id="UP001562425">
    <property type="component" value="Unassembled WGS sequence"/>
</dbReference>
<sequence length="164" mass="19227">MFHLECRQFNPPESRYICEELDSGRMPLLMFWPVIAIPPPAVLNVDEQTDIYLRFIGMHAFGWINWRRIYLYHEGDLDSVTDLKRSGNMERYNEAVRVARQIFERLQAEKSHAQESASDDLSFKLPMTYNYNFETFGDQKKICWCGAGKCSELIVSQGTENWSE</sequence>
<organism evidence="1 2">
    <name type="scientific">Culex pipiens pipiens</name>
    <name type="common">Northern house mosquito</name>
    <dbReference type="NCBI Taxonomy" id="38569"/>
    <lineage>
        <taxon>Eukaryota</taxon>
        <taxon>Metazoa</taxon>
        <taxon>Ecdysozoa</taxon>
        <taxon>Arthropoda</taxon>
        <taxon>Hexapoda</taxon>
        <taxon>Insecta</taxon>
        <taxon>Pterygota</taxon>
        <taxon>Neoptera</taxon>
        <taxon>Endopterygota</taxon>
        <taxon>Diptera</taxon>
        <taxon>Nematocera</taxon>
        <taxon>Culicoidea</taxon>
        <taxon>Culicidae</taxon>
        <taxon>Culicinae</taxon>
        <taxon>Culicini</taxon>
        <taxon>Culex</taxon>
        <taxon>Culex</taxon>
    </lineage>
</organism>
<dbReference type="EMBL" id="JBEHCU010004419">
    <property type="protein sequence ID" value="KAL1401640.1"/>
    <property type="molecule type" value="Genomic_DNA"/>
</dbReference>
<protein>
    <recommendedName>
        <fullName evidence="3">Post-SET domain-containing protein</fullName>
    </recommendedName>
</protein>
<reference evidence="1 2" key="1">
    <citation type="submission" date="2024-05" db="EMBL/GenBank/DDBJ databases">
        <title>Culex pipiens pipiens assembly and annotation.</title>
        <authorList>
            <person name="Alout H."/>
            <person name="Durand T."/>
        </authorList>
    </citation>
    <scope>NUCLEOTIDE SEQUENCE [LARGE SCALE GENOMIC DNA]</scope>
    <source>
        <strain evidence="1">HA-2024</strain>
        <tissue evidence="1">Whole body</tissue>
    </source>
</reference>
<accession>A0ABD1DPP2</accession>
<name>A0ABD1DPP2_CULPP</name>
<dbReference type="AlphaFoldDB" id="A0ABD1DPP2"/>
<evidence type="ECO:0000313" key="1">
    <source>
        <dbReference type="EMBL" id="KAL1401640.1"/>
    </source>
</evidence>